<dbReference type="InterPro" id="IPR027417">
    <property type="entry name" value="P-loop_NTPase"/>
</dbReference>
<dbReference type="Gene3D" id="3.40.50.300">
    <property type="entry name" value="P-loop containing nucleotide triphosphate hydrolases"/>
    <property type="match status" value="1"/>
</dbReference>
<dbReference type="EMBL" id="BMMP01000033">
    <property type="protein sequence ID" value="GGO58609.1"/>
    <property type="molecule type" value="Genomic_DNA"/>
</dbReference>
<accession>A0ABQ2MV45</accession>
<organism evidence="1 2">
    <name type="scientific">Streptomyces daqingensis</name>
    <dbReference type="NCBI Taxonomy" id="1472640"/>
    <lineage>
        <taxon>Bacteria</taxon>
        <taxon>Bacillati</taxon>
        <taxon>Actinomycetota</taxon>
        <taxon>Actinomycetes</taxon>
        <taxon>Kitasatosporales</taxon>
        <taxon>Streptomycetaceae</taxon>
        <taxon>Streptomyces</taxon>
    </lineage>
</organism>
<protein>
    <recommendedName>
        <fullName evidence="3">Kinase</fullName>
    </recommendedName>
</protein>
<dbReference type="Pfam" id="PF13671">
    <property type="entry name" value="AAA_33"/>
    <property type="match status" value="1"/>
</dbReference>
<comment type="caution">
    <text evidence="1">The sequence shown here is derived from an EMBL/GenBank/DDBJ whole genome shotgun (WGS) entry which is preliminary data.</text>
</comment>
<evidence type="ECO:0008006" key="3">
    <source>
        <dbReference type="Google" id="ProtNLM"/>
    </source>
</evidence>
<dbReference type="RefSeq" id="WP_189040101.1">
    <property type="nucleotide sequence ID" value="NZ_BMMP01000033.1"/>
</dbReference>
<keyword evidence="2" id="KW-1185">Reference proteome</keyword>
<evidence type="ECO:0000313" key="2">
    <source>
        <dbReference type="Proteomes" id="UP000631535"/>
    </source>
</evidence>
<reference evidence="2" key="1">
    <citation type="journal article" date="2019" name="Int. J. Syst. Evol. Microbiol.">
        <title>The Global Catalogue of Microorganisms (GCM) 10K type strain sequencing project: providing services to taxonomists for standard genome sequencing and annotation.</title>
        <authorList>
            <consortium name="The Broad Institute Genomics Platform"/>
            <consortium name="The Broad Institute Genome Sequencing Center for Infectious Disease"/>
            <person name="Wu L."/>
            <person name="Ma J."/>
        </authorList>
    </citation>
    <scope>NUCLEOTIDE SEQUENCE [LARGE SCALE GENOMIC DNA]</scope>
    <source>
        <strain evidence="2">CGMCC 4.7178</strain>
    </source>
</reference>
<name>A0ABQ2MV45_9ACTN</name>
<gene>
    <name evidence="1" type="ORF">GCM10012287_57150</name>
</gene>
<evidence type="ECO:0000313" key="1">
    <source>
        <dbReference type="EMBL" id="GGO58609.1"/>
    </source>
</evidence>
<proteinExistence type="predicted"/>
<dbReference type="Proteomes" id="UP000631535">
    <property type="component" value="Unassembled WGS sequence"/>
</dbReference>
<sequence length="178" mass="19929">MTTLFLTVGLPGAGKTTRARELAREHGALRLTPDEWMIPLFGDPQPPGKRDVLEGRLLWLALEALKLGTDVVLDFGCWSRDERSAIRWLAMSVGASCRLVYVPVDFETQRARVARRQAATPDQTFAMSEADLLRWRALFEEPDGPELAGHAVGGPPPGWPGWLEWASDRWPSLGERRR</sequence>
<dbReference type="SUPFAM" id="SSF52540">
    <property type="entry name" value="P-loop containing nucleoside triphosphate hydrolases"/>
    <property type="match status" value="1"/>
</dbReference>